<comment type="caution">
    <text evidence="2">The sequence shown here is derived from an EMBL/GenBank/DDBJ whole genome shotgun (WGS) entry which is preliminary data.</text>
</comment>
<evidence type="ECO:0000256" key="1">
    <source>
        <dbReference type="SAM" id="MobiDB-lite"/>
    </source>
</evidence>
<reference evidence="2 3" key="1">
    <citation type="journal article" date="2014" name="Agronomy (Basel)">
        <title>A Draft Genome Sequence for Ensete ventricosum, the Drought-Tolerant Tree Against Hunger.</title>
        <authorList>
            <person name="Harrison J."/>
            <person name="Moore K.A."/>
            <person name="Paszkiewicz K."/>
            <person name="Jones T."/>
            <person name="Grant M."/>
            <person name="Ambacheew D."/>
            <person name="Muzemil S."/>
            <person name="Studholme D.J."/>
        </authorList>
    </citation>
    <scope>NUCLEOTIDE SEQUENCE [LARGE SCALE GENOMIC DNA]</scope>
</reference>
<name>A0A427AGV1_ENSVE</name>
<feature type="compositionally biased region" description="Pro residues" evidence="1">
    <location>
        <begin position="84"/>
        <end position="93"/>
    </location>
</feature>
<accession>A0A427AGV1</accession>
<feature type="compositionally biased region" description="Basic and acidic residues" evidence="1">
    <location>
        <begin position="41"/>
        <end position="72"/>
    </location>
</feature>
<dbReference type="Proteomes" id="UP000287651">
    <property type="component" value="Unassembled WGS sequence"/>
</dbReference>
<proteinExistence type="predicted"/>
<feature type="region of interest" description="Disordered" evidence="1">
    <location>
        <begin position="1"/>
        <end position="130"/>
    </location>
</feature>
<organism evidence="2 3">
    <name type="scientific">Ensete ventricosum</name>
    <name type="common">Abyssinian banana</name>
    <name type="synonym">Musa ensete</name>
    <dbReference type="NCBI Taxonomy" id="4639"/>
    <lineage>
        <taxon>Eukaryota</taxon>
        <taxon>Viridiplantae</taxon>
        <taxon>Streptophyta</taxon>
        <taxon>Embryophyta</taxon>
        <taxon>Tracheophyta</taxon>
        <taxon>Spermatophyta</taxon>
        <taxon>Magnoliopsida</taxon>
        <taxon>Liliopsida</taxon>
        <taxon>Zingiberales</taxon>
        <taxon>Musaceae</taxon>
        <taxon>Ensete</taxon>
    </lineage>
</organism>
<dbReference type="AlphaFoldDB" id="A0A427AGV1"/>
<protein>
    <submittedName>
        <fullName evidence="2">Uncharacterized protein</fullName>
    </submittedName>
</protein>
<evidence type="ECO:0000313" key="2">
    <source>
        <dbReference type="EMBL" id="RRT75483.1"/>
    </source>
</evidence>
<dbReference type="EMBL" id="AMZH03002465">
    <property type="protein sequence ID" value="RRT75483.1"/>
    <property type="molecule type" value="Genomic_DNA"/>
</dbReference>
<gene>
    <name evidence="2" type="ORF">B296_00010904</name>
</gene>
<feature type="compositionally biased region" description="Acidic residues" evidence="1">
    <location>
        <begin position="27"/>
        <end position="36"/>
    </location>
</feature>
<evidence type="ECO:0000313" key="3">
    <source>
        <dbReference type="Proteomes" id="UP000287651"/>
    </source>
</evidence>
<sequence length="130" mass="13703">MKIKNQEAEEGGPGTRGCSGRVRGAAAEEEEEEEGEGQAPGDERLDPREGSRGKLTESERDPPVAPGEEKEGNPSSSHSRPRLLTPPAPPYPFPGICLLLFPVTSTESPQPLTVRRGGESRGRTTAGAGS</sequence>